<keyword evidence="3" id="KW-0645">Protease</keyword>
<dbReference type="AlphaFoldDB" id="A0A3B0SBZ1"/>
<feature type="non-terminal residue" evidence="3">
    <location>
        <position position="408"/>
    </location>
</feature>
<evidence type="ECO:0000259" key="2">
    <source>
        <dbReference type="Pfam" id="PF02897"/>
    </source>
</evidence>
<dbReference type="GO" id="GO:0006508">
    <property type="term" value="P:proteolysis"/>
    <property type="evidence" value="ECO:0007669"/>
    <property type="project" value="UniProtKB-KW"/>
</dbReference>
<dbReference type="PROSITE" id="PS51257">
    <property type="entry name" value="PROKAR_LIPOPROTEIN"/>
    <property type="match status" value="1"/>
</dbReference>
<dbReference type="GO" id="GO:0004252">
    <property type="term" value="F:serine-type endopeptidase activity"/>
    <property type="evidence" value="ECO:0007669"/>
    <property type="project" value="UniProtKB-EC"/>
</dbReference>
<dbReference type="EMBL" id="UOEH01000409">
    <property type="protein sequence ID" value="VAW03741.1"/>
    <property type="molecule type" value="Genomic_DNA"/>
</dbReference>
<accession>A0A3B0SBZ1</accession>
<organism evidence="3">
    <name type="scientific">hydrothermal vent metagenome</name>
    <dbReference type="NCBI Taxonomy" id="652676"/>
    <lineage>
        <taxon>unclassified sequences</taxon>
        <taxon>metagenomes</taxon>
        <taxon>ecological metagenomes</taxon>
    </lineage>
</organism>
<dbReference type="Gene3D" id="2.130.10.120">
    <property type="entry name" value="Prolyl oligopeptidase, N-terminal domain"/>
    <property type="match status" value="1"/>
</dbReference>
<gene>
    <name evidence="3" type="ORF">MNBD_ALPHA05-2334</name>
</gene>
<keyword evidence="3" id="KW-0378">Hydrolase</keyword>
<dbReference type="PANTHER" id="PTHR11757">
    <property type="entry name" value="PROTEASE FAMILY S9A OLIGOPEPTIDASE"/>
    <property type="match status" value="1"/>
</dbReference>
<dbReference type="PANTHER" id="PTHR11757:SF19">
    <property type="entry name" value="PROLYL ENDOPEPTIDASE-LIKE"/>
    <property type="match status" value="1"/>
</dbReference>
<comment type="similarity">
    <text evidence="1">Belongs to the peptidase S9A family.</text>
</comment>
<dbReference type="InterPro" id="IPR051543">
    <property type="entry name" value="Serine_Peptidase_S9A"/>
</dbReference>
<sequence length="408" mass="45985">MNMKLAVIFLAAVGAVAGCGQNPANNATEEKVELMNDHDPFAAARDIAAPEVEKRPVEITQHGLTRTDNYAWLRDENWQEVLRDPSKLDDDIRAVLDAENTYYNEVTSDLDQLRKTLFDEMRARIKEDDSSVPLPDGDWKYWTKYREGGQYPVFVRAPRAGGDEQVLFDGDAEKGDSKFFSIRGVSHSPDHKLVSYAVDRLGSEYYTISVRNIETGEDYTDRIESADGSGATWNADSTGFFYVERDDNQRPVRVKYHLLGADPAEDKLVYEEKDDSFFLYVSKSQSGDYIFIHAGSQITSEVRYIRADAPDAAPVVIAARDNGVEYSPEHYGDEFLIRTNAGGAVDFKIVKAPIADPGRENWQDWIAHEAGSYIVDFAPFKDYFVRVVRSDALPRIVVSTYDGEQHEV</sequence>
<evidence type="ECO:0000313" key="3">
    <source>
        <dbReference type="EMBL" id="VAW03741.1"/>
    </source>
</evidence>
<evidence type="ECO:0000256" key="1">
    <source>
        <dbReference type="ARBA" id="ARBA00005228"/>
    </source>
</evidence>
<dbReference type="InterPro" id="IPR023302">
    <property type="entry name" value="Pept_S9A_N"/>
</dbReference>
<reference evidence="3" key="1">
    <citation type="submission" date="2018-06" db="EMBL/GenBank/DDBJ databases">
        <authorList>
            <person name="Zhirakovskaya E."/>
        </authorList>
    </citation>
    <scope>NUCLEOTIDE SEQUENCE</scope>
</reference>
<dbReference type="EC" id="3.4.21.83" evidence="3"/>
<dbReference type="Pfam" id="PF02897">
    <property type="entry name" value="Peptidase_S9_N"/>
    <property type="match status" value="1"/>
</dbReference>
<name>A0A3B0SBZ1_9ZZZZ</name>
<dbReference type="SUPFAM" id="SSF50993">
    <property type="entry name" value="Peptidase/esterase 'gauge' domain"/>
    <property type="match status" value="1"/>
</dbReference>
<feature type="domain" description="Peptidase S9A N-terminal" evidence="2">
    <location>
        <begin position="52"/>
        <end position="403"/>
    </location>
</feature>
<protein>
    <submittedName>
        <fullName evidence="3">Protease II</fullName>
        <ecNumber evidence="3">3.4.21.83</ecNumber>
    </submittedName>
</protein>
<proteinExistence type="inferred from homology"/>